<dbReference type="Pfam" id="PF20150">
    <property type="entry name" value="2EXR"/>
    <property type="match status" value="1"/>
</dbReference>
<feature type="domain" description="Aminoglycoside phosphotransferase" evidence="1">
    <location>
        <begin position="401"/>
        <end position="596"/>
    </location>
</feature>
<comment type="caution">
    <text evidence="3">The sequence shown here is derived from an EMBL/GenBank/DDBJ whole genome shotgun (WGS) entry which is preliminary data.</text>
</comment>
<dbReference type="InterPro" id="IPR045518">
    <property type="entry name" value="2EXR"/>
</dbReference>
<evidence type="ECO:0000259" key="1">
    <source>
        <dbReference type="Pfam" id="PF01636"/>
    </source>
</evidence>
<evidence type="ECO:0000313" key="4">
    <source>
        <dbReference type="Proteomes" id="UP000236290"/>
    </source>
</evidence>
<accession>A0A2K0UR15</accession>
<sequence>MVKFSQVPYELREKIWLDTIEPRLVGLVPYRVGRGQWSVKSTARPPVAMHVNAESRRIVSKYYHNLEFRSVVNRKPTAYDEWPIALDVSPQHILFNFDMDTLHFADTAPPDKPLPEAELRVKPKIPTNALDLLILKESMDAFQGPGFRLMLNAYERLQDWPYLLEAKDVSYGPVRSGDPTLLNWTGIRYVRFDFNIFLSDLAIWWGFMHPFVLWMQHAVKHVEDPDDPIRSCDLVMVNGRGDKRKLQKTFRLALRPEKEADAAYQSLSLIERLQQHGAVVFEEVLPEPEGKAILFEVVDPLIGDEAVAKWKQFSINKRLGRSSHLTVLPRTTPFGADMAVLWYMANGRRRMAHGEMSPVHGLCLADYGRDGGFRGKASAARSACDARARELVGGGVVPVEGQGNCSYSVYAGPGLEYVVQFRLKSLKLKTETTALARKIYGALAPEVSFEGEIGDDIQGKEPLYVYLMRRVQGITHLDFILAHGFPENSQENFARRKTFMADVARFFAISWKTPLKVDSAYRDQLGQRYTRELRLLLSALPNRIHAIIKHCIRSMDDILSLPMVLLHQDFSTCNIMVDETSCHLVGVIDWAEADICPFGLNLDTLQAFTGKLHLRDGWTRYQDYADLQDIFWGGFTQEVGVLTEAKIRAIKLARVTGLLLSEGFTRRLANEAPAVPIGNDEQGRYKMLSLDGFLINPATRFEHLD</sequence>
<dbReference type="InterPro" id="IPR002575">
    <property type="entry name" value="Aminoglycoside_PTrfase"/>
</dbReference>
<dbReference type="AlphaFoldDB" id="A0A2K0UR15"/>
<gene>
    <name evidence="3" type="ORF">THARTR1_00242</name>
</gene>
<proteinExistence type="predicted"/>
<reference evidence="3 4" key="1">
    <citation type="submission" date="2017-02" db="EMBL/GenBank/DDBJ databases">
        <title>Genomes of Trichoderma spp. with biocontrol activity.</title>
        <authorList>
            <person name="Gardiner D."/>
            <person name="Kazan K."/>
            <person name="Vos C."/>
            <person name="Harvey P."/>
        </authorList>
    </citation>
    <scope>NUCLEOTIDE SEQUENCE [LARGE SCALE GENOMIC DNA]</scope>
    <source>
        <strain evidence="3 4">Tr1</strain>
    </source>
</reference>
<dbReference type="PANTHER" id="PTHR21310">
    <property type="entry name" value="AMINOGLYCOSIDE PHOSPHOTRANSFERASE-RELATED-RELATED"/>
    <property type="match status" value="1"/>
</dbReference>
<name>A0A2K0UR15_TRIHA</name>
<dbReference type="Proteomes" id="UP000236290">
    <property type="component" value="Unassembled WGS sequence"/>
</dbReference>
<dbReference type="InterPro" id="IPR011009">
    <property type="entry name" value="Kinase-like_dom_sf"/>
</dbReference>
<protein>
    <submittedName>
        <fullName evidence="3">Uncharacterized protein</fullName>
    </submittedName>
</protein>
<dbReference type="OrthoDB" id="3540486at2759"/>
<feature type="domain" description="2EXR" evidence="2">
    <location>
        <begin position="3"/>
        <end position="102"/>
    </location>
</feature>
<dbReference type="SUPFAM" id="SSF56112">
    <property type="entry name" value="Protein kinase-like (PK-like)"/>
    <property type="match status" value="1"/>
</dbReference>
<dbReference type="Pfam" id="PF01636">
    <property type="entry name" value="APH"/>
    <property type="match status" value="1"/>
</dbReference>
<dbReference type="InterPro" id="IPR051678">
    <property type="entry name" value="AGP_Transferase"/>
</dbReference>
<dbReference type="PANTHER" id="PTHR21310:SF15">
    <property type="entry name" value="AMINOGLYCOSIDE PHOSPHOTRANSFERASE DOMAIN-CONTAINING PROTEIN"/>
    <property type="match status" value="1"/>
</dbReference>
<evidence type="ECO:0000313" key="3">
    <source>
        <dbReference type="EMBL" id="PNP60218.1"/>
    </source>
</evidence>
<organism evidence="3 4">
    <name type="scientific">Trichoderma harzianum</name>
    <name type="common">Hypocrea lixii</name>
    <dbReference type="NCBI Taxonomy" id="5544"/>
    <lineage>
        <taxon>Eukaryota</taxon>
        <taxon>Fungi</taxon>
        <taxon>Dikarya</taxon>
        <taxon>Ascomycota</taxon>
        <taxon>Pezizomycotina</taxon>
        <taxon>Sordariomycetes</taxon>
        <taxon>Hypocreomycetidae</taxon>
        <taxon>Hypocreales</taxon>
        <taxon>Hypocreaceae</taxon>
        <taxon>Trichoderma</taxon>
    </lineage>
</organism>
<evidence type="ECO:0000259" key="2">
    <source>
        <dbReference type="Pfam" id="PF20150"/>
    </source>
</evidence>
<dbReference type="Gene3D" id="3.90.1200.10">
    <property type="match status" value="1"/>
</dbReference>
<dbReference type="EMBL" id="MTYI01000004">
    <property type="protein sequence ID" value="PNP60218.1"/>
    <property type="molecule type" value="Genomic_DNA"/>
</dbReference>